<evidence type="ECO:0000313" key="3">
    <source>
        <dbReference type="EMBL" id="TLS67621.1"/>
    </source>
</evidence>
<dbReference type="PANTHER" id="PTHR34580:SF3">
    <property type="entry name" value="PROTEIN PAFB"/>
    <property type="match status" value="1"/>
</dbReference>
<dbReference type="Pfam" id="PF13280">
    <property type="entry name" value="WYL"/>
    <property type="match status" value="1"/>
</dbReference>
<evidence type="ECO:0000259" key="2">
    <source>
        <dbReference type="Pfam" id="PF25583"/>
    </source>
</evidence>
<dbReference type="InterPro" id="IPR026881">
    <property type="entry name" value="WYL_dom"/>
</dbReference>
<name>A0A5R9GMM0_9PROT</name>
<accession>A0A5R9GMM0</accession>
<dbReference type="InterPro" id="IPR051534">
    <property type="entry name" value="CBASS_pafABC_assoc_protein"/>
</dbReference>
<sequence>MRNCDRELQCGIVKGEEGAEGKKNGHVTLHMANCCYNGDFDGERVRCSNGLWSHRGWEMDKFDRIYALHRMFTARRYPVSLQAMCDELECSASSVKRLLGEMKDILGAPIRSQRGVGYNYDRDVAFELPGVWFNTQEMLALLVMQRAVAGIGDGFLNEELGKFQHRLEKSLGRVSSSALKELARIRIPDFGRRSKELPLFPELTGALFERKRLRVVYNSRSQNESCEREISPQRLVYYKNNWYLDLWCHERQALRIFAVERMVSATVLTEAALDIDAEELDRKLTRSYGIFGGEPDAQAHLRFTARAARWAAEEEWFPDQEVKPLADGRYEILIPYGNPTELIMDICRYGPEVEVLAPASLRQAVADHLRKAANQYA</sequence>
<comment type="caution">
    <text evidence="3">The sequence shown here is derived from an EMBL/GenBank/DDBJ whole genome shotgun (WGS) entry which is preliminary data.</text>
</comment>
<dbReference type="InterPro" id="IPR057727">
    <property type="entry name" value="WCX_dom"/>
</dbReference>
<keyword evidence="4" id="KW-1185">Reference proteome</keyword>
<gene>
    <name evidence="3" type="ORF">FEF65_06830</name>
</gene>
<proteinExistence type="predicted"/>
<reference evidence="3 4" key="1">
    <citation type="journal article" date="2019" name="Appl. Environ. Microbiol.">
        <title>Environmental Evidence and Genomic Insight of Iron-oxidizing Bacteria Preference Towards More Corrosion Resistant Stainless Steel at Higher Salinities.</title>
        <authorList>
            <person name="Garrison C.E."/>
            <person name="Price K.A."/>
            <person name="Field E.K."/>
        </authorList>
    </citation>
    <scope>NUCLEOTIDE SEQUENCE [LARGE SCALE GENOMIC DNA]</scope>
    <source>
        <strain evidence="3 4">P3</strain>
    </source>
</reference>
<feature type="domain" description="WCX" evidence="2">
    <location>
        <begin position="298"/>
        <end position="373"/>
    </location>
</feature>
<dbReference type="PANTHER" id="PTHR34580">
    <property type="match status" value="1"/>
</dbReference>
<feature type="domain" description="WYL" evidence="1">
    <location>
        <begin position="199"/>
        <end position="267"/>
    </location>
</feature>
<dbReference type="PROSITE" id="PS52050">
    <property type="entry name" value="WYL"/>
    <property type="match status" value="1"/>
</dbReference>
<evidence type="ECO:0000259" key="1">
    <source>
        <dbReference type="Pfam" id="PF13280"/>
    </source>
</evidence>
<dbReference type="AlphaFoldDB" id="A0A5R9GMM0"/>
<dbReference type="Pfam" id="PF25583">
    <property type="entry name" value="WCX"/>
    <property type="match status" value="1"/>
</dbReference>
<evidence type="ECO:0000313" key="4">
    <source>
        <dbReference type="Proteomes" id="UP000306585"/>
    </source>
</evidence>
<protein>
    <submittedName>
        <fullName evidence="3">YafY family transcriptional regulator</fullName>
    </submittedName>
</protein>
<dbReference type="Proteomes" id="UP000306585">
    <property type="component" value="Unassembled WGS sequence"/>
</dbReference>
<organism evidence="3 4">
    <name type="scientific">Mariprofundus erugo</name>
    <dbReference type="NCBI Taxonomy" id="2528639"/>
    <lineage>
        <taxon>Bacteria</taxon>
        <taxon>Pseudomonadati</taxon>
        <taxon>Pseudomonadota</taxon>
        <taxon>Candidatius Mariprofundia</taxon>
        <taxon>Mariprofundales</taxon>
        <taxon>Mariprofundaceae</taxon>
        <taxon>Mariprofundus</taxon>
    </lineage>
</organism>
<dbReference type="EMBL" id="VBRY01000005">
    <property type="protein sequence ID" value="TLS67621.1"/>
    <property type="molecule type" value="Genomic_DNA"/>
</dbReference>